<dbReference type="SUPFAM" id="SSF52091">
    <property type="entry name" value="SpoIIaa-like"/>
    <property type="match status" value="1"/>
</dbReference>
<accession>A0A0D7EX71</accession>
<dbReference type="InterPro" id="IPR058548">
    <property type="entry name" value="MlaB-like_STAS"/>
</dbReference>
<reference evidence="2 3" key="1">
    <citation type="submission" date="2014-11" db="EMBL/GenBank/DDBJ databases">
        <title>Genomics and ecophysiology of heterotrophic nitrogen fixing bacteria isolated from estuarine surface water.</title>
        <authorList>
            <person name="Bentzon-Tilia M."/>
            <person name="Severin I."/>
            <person name="Hansen L.H."/>
            <person name="Riemann L."/>
        </authorList>
    </citation>
    <scope>NUCLEOTIDE SEQUENCE [LARGE SCALE GENOMIC DNA]</scope>
    <source>
        <strain evidence="2 3">BAL398</strain>
    </source>
</reference>
<evidence type="ECO:0000313" key="3">
    <source>
        <dbReference type="Proteomes" id="UP000032515"/>
    </source>
</evidence>
<proteinExistence type="predicted"/>
<gene>
    <name evidence="2" type="ORF">OO17_08245</name>
</gene>
<comment type="caution">
    <text evidence="2">The sequence shown here is derived from an EMBL/GenBank/DDBJ whole genome shotgun (WGS) entry which is preliminary data.</text>
</comment>
<name>A0A0D7EX71_RHOPL</name>
<evidence type="ECO:0000259" key="1">
    <source>
        <dbReference type="PROSITE" id="PS50801"/>
    </source>
</evidence>
<protein>
    <submittedName>
        <fullName evidence="2">Anti-sigma factor antagonist</fullName>
    </submittedName>
</protein>
<dbReference type="Proteomes" id="UP000032515">
    <property type="component" value="Unassembled WGS sequence"/>
</dbReference>
<dbReference type="Gene3D" id="3.30.750.24">
    <property type="entry name" value="STAS domain"/>
    <property type="match status" value="1"/>
</dbReference>
<dbReference type="InterPro" id="IPR002645">
    <property type="entry name" value="STAS_dom"/>
</dbReference>
<sequence>MFSSPDSDAKCLPQMLDLPQANGLRDDLIQLLAQGAVVLDAAAVERMSTPSVQVLLAAGRAADAAGSELQIVNASEAFRAAIDDLGLRAEFKNWVM</sequence>
<dbReference type="PROSITE" id="PS50801">
    <property type="entry name" value="STAS"/>
    <property type="match status" value="1"/>
</dbReference>
<dbReference type="AlphaFoldDB" id="A0A0D7EX71"/>
<dbReference type="Pfam" id="PF13466">
    <property type="entry name" value="STAS_2"/>
    <property type="match status" value="1"/>
</dbReference>
<dbReference type="EMBL" id="JXXE01000159">
    <property type="protein sequence ID" value="KIZ45211.1"/>
    <property type="molecule type" value="Genomic_DNA"/>
</dbReference>
<dbReference type="InterPro" id="IPR036513">
    <property type="entry name" value="STAS_dom_sf"/>
</dbReference>
<feature type="domain" description="STAS" evidence="1">
    <location>
        <begin position="16"/>
        <end position="96"/>
    </location>
</feature>
<dbReference type="PATRIC" id="fig|1076.23.peg.936"/>
<evidence type="ECO:0000313" key="2">
    <source>
        <dbReference type="EMBL" id="KIZ45211.1"/>
    </source>
</evidence>
<organism evidence="2 3">
    <name type="scientific">Rhodopseudomonas palustris</name>
    <dbReference type="NCBI Taxonomy" id="1076"/>
    <lineage>
        <taxon>Bacteria</taxon>
        <taxon>Pseudomonadati</taxon>
        <taxon>Pseudomonadota</taxon>
        <taxon>Alphaproteobacteria</taxon>
        <taxon>Hyphomicrobiales</taxon>
        <taxon>Nitrobacteraceae</taxon>
        <taxon>Rhodopseudomonas</taxon>
    </lineage>
</organism>